<dbReference type="PRINTS" id="PR00344">
    <property type="entry name" value="BCTRLSENSOR"/>
</dbReference>
<evidence type="ECO:0000259" key="11">
    <source>
        <dbReference type="PROSITE" id="PS50112"/>
    </source>
</evidence>
<evidence type="ECO:0000313" key="12">
    <source>
        <dbReference type="EMBL" id="PWI27818.1"/>
    </source>
</evidence>
<keyword evidence="6" id="KW-0547">Nucleotide-binding</keyword>
<dbReference type="SUPFAM" id="SSF55874">
    <property type="entry name" value="ATPase domain of HSP90 chaperone/DNA topoisomerase II/histidine kinase"/>
    <property type="match status" value="1"/>
</dbReference>
<dbReference type="Pfam" id="PF13426">
    <property type="entry name" value="PAS_9"/>
    <property type="match status" value="1"/>
</dbReference>
<dbReference type="CDD" id="cd00130">
    <property type="entry name" value="PAS"/>
    <property type="match status" value="2"/>
</dbReference>
<feature type="domain" description="Histidine kinase" evidence="10">
    <location>
        <begin position="274"/>
        <end position="488"/>
    </location>
</feature>
<dbReference type="CDD" id="cd00082">
    <property type="entry name" value="HisKA"/>
    <property type="match status" value="1"/>
</dbReference>
<dbReference type="EC" id="2.7.13.3" evidence="3"/>
<dbReference type="GO" id="GO:0016301">
    <property type="term" value="F:kinase activity"/>
    <property type="evidence" value="ECO:0007669"/>
    <property type="project" value="UniProtKB-KW"/>
</dbReference>
<proteinExistence type="predicted"/>
<keyword evidence="8" id="KW-0067">ATP-binding</keyword>
<dbReference type="InterPro" id="IPR035965">
    <property type="entry name" value="PAS-like_dom_sf"/>
</dbReference>
<dbReference type="Proteomes" id="UP000245514">
    <property type="component" value="Unassembled WGS sequence"/>
</dbReference>
<name>A0ABX5L507_9MICC</name>
<keyword evidence="9" id="KW-0902">Two-component regulatory system</keyword>
<dbReference type="SUPFAM" id="SSF47384">
    <property type="entry name" value="Homodimeric domain of signal transducing histidine kinase"/>
    <property type="match status" value="1"/>
</dbReference>
<dbReference type="NCBIfam" id="TIGR00229">
    <property type="entry name" value="sensory_box"/>
    <property type="match status" value="1"/>
</dbReference>
<keyword evidence="5" id="KW-0808">Transferase</keyword>
<dbReference type="PROSITE" id="PS50112">
    <property type="entry name" value="PAS"/>
    <property type="match status" value="1"/>
</dbReference>
<comment type="caution">
    <text evidence="12">The sequence shown here is derived from an EMBL/GenBank/DDBJ whole genome shotgun (WGS) entry which is preliminary data.</text>
</comment>
<dbReference type="SMART" id="SM00091">
    <property type="entry name" value="PAS"/>
    <property type="match status" value="2"/>
</dbReference>
<evidence type="ECO:0000256" key="8">
    <source>
        <dbReference type="ARBA" id="ARBA00022840"/>
    </source>
</evidence>
<dbReference type="PANTHER" id="PTHR43065">
    <property type="entry name" value="SENSOR HISTIDINE KINASE"/>
    <property type="match status" value="1"/>
</dbReference>
<gene>
    <name evidence="12" type="ORF">CAY35_05030</name>
</gene>
<evidence type="ECO:0000256" key="5">
    <source>
        <dbReference type="ARBA" id="ARBA00022679"/>
    </source>
</evidence>
<dbReference type="InterPro" id="IPR036890">
    <property type="entry name" value="HATPase_C_sf"/>
</dbReference>
<evidence type="ECO:0000256" key="3">
    <source>
        <dbReference type="ARBA" id="ARBA00012438"/>
    </source>
</evidence>
<dbReference type="InterPro" id="IPR004358">
    <property type="entry name" value="Sig_transdc_His_kin-like_C"/>
</dbReference>
<keyword evidence="13" id="KW-1185">Reference proteome</keyword>
<dbReference type="SMART" id="SM00387">
    <property type="entry name" value="HATPase_c"/>
    <property type="match status" value="1"/>
</dbReference>
<dbReference type="InterPro" id="IPR036097">
    <property type="entry name" value="HisK_dim/P_sf"/>
</dbReference>
<dbReference type="SUPFAM" id="SSF55785">
    <property type="entry name" value="PYP-like sensor domain (PAS domain)"/>
    <property type="match status" value="2"/>
</dbReference>
<evidence type="ECO:0000313" key="13">
    <source>
        <dbReference type="Proteomes" id="UP000245514"/>
    </source>
</evidence>
<sequence length="492" mass="54711">MLPTDRDFRTMAQANRTGILVHDAKTKAILWANEAACAIFGFTLEELLPLKAHHMSSPEKSFRRAIGVGWLQEAVDKGSSRRQWKYLSKDGRPFLTDAEATAVEFESGTVIMVQFNILNESDGETATPDLSSASVNRVLALTGATTIVLDSAYRIDHCSPTAIEVLGQPEDRLIGQKIWEIGECTPNIELESVQRDIEQSEAPLGLYIRSETANGEEKYLKGFLENHEHDGLVSKLVILRDWTASKRLEEEREYHRAELHYQSRYKAMGDMALLLAHELGQPLSAARNYATALPYRLPTNQPLHDVRNGLHHIEKQLERASSIVASARNYVKRIESSVSRADFNSIAEESLFFVRLKARDLNIAVHVDLAKEPLPVEVDKTLIGQVILNLCFNAIEEVSHPAVQRKAITISTGTRDSTVWCEVGDYGRGLKRNAEDSLARGAFSAKDGGAGIGLIVSEQIMDRHQGCITYALRDPQGTIARMELPRTLNGSK</sequence>
<dbReference type="InterPro" id="IPR000014">
    <property type="entry name" value="PAS"/>
</dbReference>
<comment type="catalytic activity">
    <reaction evidence="1">
        <text>ATP + protein L-histidine = ADP + protein N-phospho-L-histidine.</text>
        <dbReference type="EC" id="2.7.13.3"/>
    </reaction>
</comment>
<dbReference type="PANTHER" id="PTHR43065:SF10">
    <property type="entry name" value="PEROXIDE STRESS-ACTIVATED HISTIDINE KINASE MAK3"/>
    <property type="match status" value="1"/>
</dbReference>
<dbReference type="InterPro" id="IPR003661">
    <property type="entry name" value="HisK_dim/P_dom"/>
</dbReference>
<organism evidence="12 13">
    <name type="scientific">Pseudoglutamicibacter cumminsii</name>
    <dbReference type="NCBI Taxonomy" id="156979"/>
    <lineage>
        <taxon>Bacteria</taxon>
        <taxon>Bacillati</taxon>
        <taxon>Actinomycetota</taxon>
        <taxon>Actinomycetes</taxon>
        <taxon>Micrococcales</taxon>
        <taxon>Micrococcaceae</taxon>
        <taxon>Pseudoglutamicibacter</taxon>
    </lineage>
</organism>
<evidence type="ECO:0000256" key="4">
    <source>
        <dbReference type="ARBA" id="ARBA00022553"/>
    </source>
</evidence>
<comment type="subcellular location">
    <subcellularLocation>
        <location evidence="2">Cell membrane</location>
    </subcellularLocation>
</comment>
<evidence type="ECO:0000259" key="10">
    <source>
        <dbReference type="PROSITE" id="PS50109"/>
    </source>
</evidence>
<keyword evidence="7 12" id="KW-0418">Kinase</keyword>
<dbReference type="InterPro" id="IPR003594">
    <property type="entry name" value="HATPase_dom"/>
</dbReference>
<dbReference type="Pfam" id="PF00989">
    <property type="entry name" value="PAS"/>
    <property type="match status" value="1"/>
</dbReference>
<evidence type="ECO:0000256" key="2">
    <source>
        <dbReference type="ARBA" id="ARBA00004236"/>
    </source>
</evidence>
<accession>A0ABX5L507</accession>
<dbReference type="Gene3D" id="3.30.565.10">
    <property type="entry name" value="Histidine kinase-like ATPase, C-terminal domain"/>
    <property type="match status" value="1"/>
</dbReference>
<dbReference type="Gene3D" id="1.10.287.130">
    <property type="match status" value="1"/>
</dbReference>
<feature type="domain" description="PAS" evidence="11">
    <location>
        <begin position="4"/>
        <end position="48"/>
    </location>
</feature>
<evidence type="ECO:0000256" key="9">
    <source>
        <dbReference type="ARBA" id="ARBA00023012"/>
    </source>
</evidence>
<dbReference type="InterPro" id="IPR005467">
    <property type="entry name" value="His_kinase_dom"/>
</dbReference>
<dbReference type="Gene3D" id="3.30.450.20">
    <property type="entry name" value="PAS domain"/>
    <property type="match status" value="2"/>
</dbReference>
<protein>
    <recommendedName>
        <fullName evidence="3">histidine kinase</fullName>
        <ecNumber evidence="3">2.7.13.3</ecNumber>
    </recommendedName>
</protein>
<evidence type="ECO:0000256" key="1">
    <source>
        <dbReference type="ARBA" id="ARBA00000085"/>
    </source>
</evidence>
<dbReference type="PROSITE" id="PS50109">
    <property type="entry name" value="HIS_KIN"/>
    <property type="match status" value="1"/>
</dbReference>
<dbReference type="InterPro" id="IPR013767">
    <property type="entry name" value="PAS_fold"/>
</dbReference>
<reference evidence="12 13" key="1">
    <citation type="submission" date="2018-05" db="EMBL/GenBank/DDBJ databases">
        <title>Draft Genome Sequence of Arthrobacter cumminsii IME1328, Isolated from a Patient Who Suffered from Foot Ulcers in China.</title>
        <authorList>
            <person name="Li M."/>
            <person name="Jiang Z."/>
            <person name="Sun Q."/>
            <person name="Tong Y."/>
        </authorList>
    </citation>
    <scope>NUCLEOTIDE SEQUENCE [LARGE SCALE GENOMIC DNA]</scope>
    <source>
        <strain evidence="12 13">IME1328</strain>
    </source>
</reference>
<keyword evidence="4" id="KW-0597">Phosphoprotein</keyword>
<evidence type="ECO:0000256" key="7">
    <source>
        <dbReference type="ARBA" id="ARBA00022777"/>
    </source>
</evidence>
<dbReference type="EMBL" id="QFWG01000005">
    <property type="protein sequence ID" value="PWI27818.1"/>
    <property type="molecule type" value="Genomic_DNA"/>
</dbReference>
<dbReference type="Pfam" id="PF02518">
    <property type="entry name" value="HATPase_c"/>
    <property type="match status" value="1"/>
</dbReference>
<evidence type="ECO:0000256" key="6">
    <source>
        <dbReference type="ARBA" id="ARBA00022741"/>
    </source>
</evidence>